<dbReference type="EMBL" id="QXZZ01000052">
    <property type="protein sequence ID" value="RJY49545.1"/>
    <property type="molecule type" value="Genomic_DNA"/>
</dbReference>
<dbReference type="AlphaFoldDB" id="A0A3A6W4A4"/>
<sequence length="153" mass="17326">MKTKILFINGSENRDGNTSRMAKQLLGNTQYDQLNLVDYRVDSLGQHFEGDQFDVVLKAMQDADVIVLGTPVYWHTMSGSMKNVIDRMYDIRDTANLQGKQLYFIIQGADPTPQSIESTEYIMTRFAKVYGLELKGMASNSSELQALQSMIQK</sequence>
<name>A0A3A6W4A4_9FIRM</name>
<dbReference type="PANTHER" id="PTHR43278">
    <property type="entry name" value="NAD(P)H-DEPENDENT FMN-CONTAINING OXIDOREDUCTASE YWQN-RELATED"/>
    <property type="match status" value="1"/>
</dbReference>
<keyword evidence="2" id="KW-0288">FMN</keyword>
<evidence type="ECO:0000313" key="5">
    <source>
        <dbReference type="Proteomes" id="UP000277803"/>
    </source>
</evidence>
<dbReference type="SUPFAM" id="SSF52218">
    <property type="entry name" value="Flavoproteins"/>
    <property type="match status" value="1"/>
</dbReference>
<dbReference type="InterPro" id="IPR051796">
    <property type="entry name" value="ISF_SsuE-like"/>
</dbReference>
<keyword evidence="1" id="KW-0285">Flavoprotein</keyword>
<dbReference type="InterPro" id="IPR005025">
    <property type="entry name" value="FMN_Rdtase-like_dom"/>
</dbReference>
<dbReference type="InterPro" id="IPR029039">
    <property type="entry name" value="Flavoprotein-like_sf"/>
</dbReference>
<proteinExistence type="predicted"/>
<dbReference type="Pfam" id="PF03358">
    <property type="entry name" value="FMN_red"/>
    <property type="match status" value="1"/>
</dbReference>
<comment type="caution">
    <text evidence="4">The sequence shown here is derived from an EMBL/GenBank/DDBJ whole genome shotgun (WGS) entry which is preliminary data.</text>
</comment>
<evidence type="ECO:0000256" key="2">
    <source>
        <dbReference type="ARBA" id="ARBA00022643"/>
    </source>
</evidence>
<organism evidence="4 5">
    <name type="scientific">Veillonella atypica</name>
    <dbReference type="NCBI Taxonomy" id="39777"/>
    <lineage>
        <taxon>Bacteria</taxon>
        <taxon>Bacillati</taxon>
        <taxon>Bacillota</taxon>
        <taxon>Negativicutes</taxon>
        <taxon>Veillonellales</taxon>
        <taxon>Veillonellaceae</taxon>
        <taxon>Veillonella</taxon>
    </lineage>
</organism>
<protein>
    <submittedName>
        <fullName evidence="4">NADPH-dependent oxidoreductase</fullName>
    </submittedName>
</protein>
<evidence type="ECO:0000256" key="1">
    <source>
        <dbReference type="ARBA" id="ARBA00022630"/>
    </source>
</evidence>
<gene>
    <name evidence="4" type="ORF">D2965_09865</name>
</gene>
<evidence type="ECO:0000313" key="4">
    <source>
        <dbReference type="EMBL" id="RJY49545.1"/>
    </source>
</evidence>
<dbReference type="GO" id="GO:0016491">
    <property type="term" value="F:oxidoreductase activity"/>
    <property type="evidence" value="ECO:0007669"/>
    <property type="project" value="InterPro"/>
</dbReference>
<feature type="domain" description="NADPH-dependent FMN reductase-like" evidence="3">
    <location>
        <begin position="3"/>
        <end position="108"/>
    </location>
</feature>
<dbReference type="RefSeq" id="WP_119983062.1">
    <property type="nucleotide sequence ID" value="NZ_QXZZ01000052.1"/>
</dbReference>
<accession>A0A3A6W4A4</accession>
<dbReference type="PANTHER" id="PTHR43278:SF4">
    <property type="entry name" value="NAD(P)H-DEPENDENT FMN-CONTAINING OXIDOREDUCTASE YWQN-RELATED"/>
    <property type="match status" value="1"/>
</dbReference>
<dbReference type="Gene3D" id="3.40.50.360">
    <property type="match status" value="1"/>
</dbReference>
<evidence type="ECO:0000259" key="3">
    <source>
        <dbReference type="Pfam" id="PF03358"/>
    </source>
</evidence>
<dbReference type="Proteomes" id="UP000277803">
    <property type="component" value="Unassembled WGS sequence"/>
</dbReference>
<reference evidence="4 5" key="1">
    <citation type="submission" date="2018-09" db="EMBL/GenBank/DDBJ databases">
        <title>Genome sequence of Veillonella atypica isolated from periodontal Korean patients.</title>
        <authorList>
            <person name="Lee J.-H."/>
            <person name="Moon J.-H."/>
            <person name="Shin S.-Y."/>
        </authorList>
    </citation>
    <scope>NUCLEOTIDE SEQUENCE [LARGE SCALE GENOMIC DNA]</scope>
    <source>
        <strain evidence="4 5">KHUD_V1</strain>
    </source>
</reference>